<dbReference type="Proteomes" id="UP000054248">
    <property type="component" value="Unassembled WGS sequence"/>
</dbReference>
<dbReference type="HOGENOM" id="CLU_1195634_0_0_1"/>
<protein>
    <submittedName>
        <fullName evidence="1">Uncharacterized protein</fullName>
    </submittedName>
</protein>
<accession>A0A0C3QQE9</accession>
<name>A0A0C3QQE9_9AGAM</name>
<keyword evidence="2" id="KW-1185">Reference proteome</keyword>
<dbReference type="EMBL" id="KN822969">
    <property type="protein sequence ID" value="KIO30726.1"/>
    <property type="molecule type" value="Genomic_DNA"/>
</dbReference>
<gene>
    <name evidence="1" type="ORF">M407DRAFT_5481</name>
</gene>
<reference evidence="1 2" key="1">
    <citation type="submission" date="2014-04" db="EMBL/GenBank/DDBJ databases">
        <authorList>
            <consortium name="DOE Joint Genome Institute"/>
            <person name="Kuo A."/>
            <person name="Girlanda M."/>
            <person name="Perotto S."/>
            <person name="Kohler A."/>
            <person name="Nagy L.G."/>
            <person name="Floudas D."/>
            <person name="Copeland A."/>
            <person name="Barry K.W."/>
            <person name="Cichocki N."/>
            <person name="Veneault-Fourrey C."/>
            <person name="LaButti K."/>
            <person name="Lindquist E.A."/>
            <person name="Lipzen A."/>
            <person name="Lundell T."/>
            <person name="Morin E."/>
            <person name="Murat C."/>
            <person name="Sun H."/>
            <person name="Tunlid A."/>
            <person name="Henrissat B."/>
            <person name="Grigoriev I.V."/>
            <person name="Hibbett D.S."/>
            <person name="Martin F."/>
            <person name="Nordberg H.P."/>
            <person name="Cantor M.N."/>
            <person name="Hua S.X."/>
        </authorList>
    </citation>
    <scope>NUCLEOTIDE SEQUENCE [LARGE SCALE GENOMIC DNA]</scope>
    <source>
        <strain evidence="1 2">MUT 4182</strain>
    </source>
</reference>
<dbReference type="OrthoDB" id="3200017at2759"/>
<sequence>MGHDGPSPVEIGGTPQGTEKVALTLDPPGGGFIVAGAPGTAVGPSKSITAMKSILASGSLATLLLAFSAVDAVLCPQIVPAKSPNTLAASALPGYYLDAGSDGSVRLLETQNLVALRYGSNAPLSLWITPPLSSNTCPGYKYLNAAAPAGVSGYENLTWDTAPVTYWNATVGSPLSTVVDGKSISKFIACKPFTSVDSSYLLFLQTGAASTIAGAPSSIDTTTCVTTKIDVI</sequence>
<proteinExistence type="predicted"/>
<reference evidence="2" key="2">
    <citation type="submission" date="2015-01" db="EMBL/GenBank/DDBJ databases">
        <title>Evolutionary Origins and Diversification of the Mycorrhizal Mutualists.</title>
        <authorList>
            <consortium name="DOE Joint Genome Institute"/>
            <consortium name="Mycorrhizal Genomics Consortium"/>
            <person name="Kohler A."/>
            <person name="Kuo A."/>
            <person name="Nagy L.G."/>
            <person name="Floudas D."/>
            <person name="Copeland A."/>
            <person name="Barry K.W."/>
            <person name="Cichocki N."/>
            <person name="Veneault-Fourrey C."/>
            <person name="LaButti K."/>
            <person name="Lindquist E.A."/>
            <person name="Lipzen A."/>
            <person name="Lundell T."/>
            <person name="Morin E."/>
            <person name="Murat C."/>
            <person name="Riley R."/>
            <person name="Ohm R."/>
            <person name="Sun H."/>
            <person name="Tunlid A."/>
            <person name="Henrissat B."/>
            <person name="Grigoriev I.V."/>
            <person name="Hibbett D.S."/>
            <person name="Martin F."/>
        </authorList>
    </citation>
    <scope>NUCLEOTIDE SEQUENCE [LARGE SCALE GENOMIC DNA]</scope>
    <source>
        <strain evidence="2">MUT 4182</strain>
    </source>
</reference>
<evidence type="ECO:0000313" key="1">
    <source>
        <dbReference type="EMBL" id="KIO30726.1"/>
    </source>
</evidence>
<dbReference type="AlphaFoldDB" id="A0A0C3QQE9"/>
<organism evidence="1 2">
    <name type="scientific">Tulasnella calospora MUT 4182</name>
    <dbReference type="NCBI Taxonomy" id="1051891"/>
    <lineage>
        <taxon>Eukaryota</taxon>
        <taxon>Fungi</taxon>
        <taxon>Dikarya</taxon>
        <taxon>Basidiomycota</taxon>
        <taxon>Agaricomycotina</taxon>
        <taxon>Agaricomycetes</taxon>
        <taxon>Cantharellales</taxon>
        <taxon>Tulasnellaceae</taxon>
        <taxon>Tulasnella</taxon>
    </lineage>
</organism>
<evidence type="ECO:0000313" key="2">
    <source>
        <dbReference type="Proteomes" id="UP000054248"/>
    </source>
</evidence>